<dbReference type="Proteomes" id="UP000800035">
    <property type="component" value="Unassembled WGS sequence"/>
</dbReference>
<gene>
    <name evidence="1" type="ORF">CC80DRAFT_488000</name>
</gene>
<accession>A0A6A5UNC0</accession>
<proteinExistence type="predicted"/>
<evidence type="ECO:0000313" key="1">
    <source>
        <dbReference type="EMBL" id="KAF1962577.1"/>
    </source>
</evidence>
<dbReference type="EMBL" id="ML976979">
    <property type="protein sequence ID" value="KAF1962577.1"/>
    <property type="molecule type" value="Genomic_DNA"/>
</dbReference>
<keyword evidence="2" id="KW-1185">Reference proteome</keyword>
<evidence type="ECO:0000313" key="2">
    <source>
        <dbReference type="Proteomes" id="UP000800035"/>
    </source>
</evidence>
<organism evidence="1 2">
    <name type="scientific">Byssothecium circinans</name>
    <dbReference type="NCBI Taxonomy" id="147558"/>
    <lineage>
        <taxon>Eukaryota</taxon>
        <taxon>Fungi</taxon>
        <taxon>Dikarya</taxon>
        <taxon>Ascomycota</taxon>
        <taxon>Pezizomycotina</taxon>
        <taxon>Dothideomycetes</taxon>
        <taxon>Pleosporomycetidae</taxon>
        <taxon>Pleosporales</taxon>
        <taxon>Massarineae</taxon>
        <taxon>Massarinaceae</taxon>
        <taxon>Byssothecium</taxon>
    </lineage>
</organism>
<sequence>MSFLSSCVSTLLSSFQFALRNPHFFTLKLSQQVASSVSSPWESYIAATTHLRPSAPTAGRTRLPTIPAMGLPLPARHRAPTVMVGALGNLIV</sequence>
<protein>
    <submittedName>
        <fullName evidence="1">Uncharacterized protein</fullName>
    </submittedName>
</protein>
<name>A0A6A5UNC0_9PLEO</name>
<reference evidence="1" key="1">
    <citation type="journal article" date="2020" name="Stud. Mycol.">
        <title>101 Dothideomycetes genomes: a test case for predicting lifestyles and emergence of pathogens.</title>
        <authorList>
            <person name="Haridas S."/>
            <person name="Albert R."/>
            <person name="Binder M."/>
            <person name="Bloem J."/>
            <person name="Labutti K."/>
            <person name="Salamov A."/>
            <person name="Andreopoulos B."/>
            <person name="Baker S."/>
            <person name="Barry K."/>
            <person name="Bills G."/>
            <person name="Bluhm B."/>
            <person name="Cannon C."/>
            <person name="Castanera R."/>
            <person name="Culley D."/>
            <person name="Daum C."/>
            <person name="Ezra D."/>
            <person name="Gonzalez J."/>
            <person name="Henrissat B."/>
            <person name="Kuo A."/>
            <person name="Liang C."/>
            <person name="Lipzen A."/>
            <person name="Lutzoni F."/>
            <person name="Magnuson J."/>
            <person name="Mondo S."/>
            <person name="Nolan M."/>
            <person name="Ohm R."/>
            <person name="Pangilinan J."/>
            <person name="Park H.-J."/>
            <person name="Ramirez L."/>
            <person name="Alfaro M."/>
            <person name="Sun H."/>
            <person name="Tritt A."/>
            <person name="Yoshinaga Y."/>
            <person name="Zwiers L.-H."/>
            <person name="Turgeon B."/>
            <person name="Goodwin S."/>
            <person name="Spatafora J."/>
            <person name="Crous P."/>
            <person name="Grigoriev I."/>
        </authorList>
    </citation>
    <scope>NUCLEOTIDE SEQUENCE</scope>
    <source>
        <strain evidence="1">CBS 675.92</strain>
    </source>
</reference>
<dbReference type="AlphaFoldDB" id="A0A6A5UNC0"/>